<evidence type="ECO:0000256" key="1">
    <source>
        <dbReference type="ARBA" id="ARBA00006484"/>
    </source>
</evidence>
<dbReference type="InterPro" id="IPR002347">
    <property type="entry name" value="SDR_fam"/>
</dbReference>
<comment type="similarity">
    <text evidence="1">Belongs to the short-chain dehydrogenases/reductases (SDR) family.</text>
</comment>
<keyword evidence="5" id="KW-1185">Reference proteome</keyword>
<feature type="domain" description="Ketoreductase" evidence="3">
    <location>
        <begin position="7"/>
        <end position="179"/>
    </location>
</feature>
<gene>
    <name evidence="4" type="ORF">HAT86_08525</name>
</gene>
<dbReference type="SUPFAM" id="SSF51735">
    <property type="entry name" value="NAD(P)-binding Rossmann-fold domains"/>
    <property type="match status" value="1"/>
</dbReference>
<dbReference type="Proteomes" id="UP000639775">
    <property type="component" value="Unassembled WGS sequence"/>
</dbReference>
<proteinExistence type="inferred from homology"/>
<name>A0A967EKJ4_9RHOB</name>
<dbReference type="AlphaFoldDB" id="A0A967EKJ4"/>
<dbReference type="RefSeq" id="WP_167195841.1">
    <property type="nucleotide sequence ID" value="NZ_JAAORB010000012.1"/>
</dbReference>
<organism evidence="4 5">
    <name type="scientific">Roseovarius gahaiensis</name>
    <dbReference type="NCBI Taxonomy" id="2716691"/>
    <lineage>
        <taxon>Bacteria</taxon>
        <taxon>Pseudomonadati</taxon>
        <taxon>Pseudomonadota</taxon>
        <taxon>Alphaproteobacteria</taxon>
        <taxon>Rhodobacterales</taxon>
        <taxon>Roseobacteraceae</taxon>
        <taxon>Roseovarius</taxon>
    </lineage>
</organism>
<dbReference type="PANTHER" id="PTHR44196">
    <property type="entry name" value="DEHYDROGENASE/REDUCTASE SDR FAMILY MEMBER 7B"/>
    <property type="match status" value="1"/>
</dbReference>
<dbReference type="PROSITE" id="PS00061">
    <property type="entry name" value="ADH_SHORT"/>
    <property type="match status" value="1"/>
</dbReference>
<dbReference type="GO" id="GO:0016020">
    <property type="term" value="C:membrane"/>
    <property type="evidence" value="ECO:0007669"/>
    <property type="project" value="TreeGrafter"/>
</dbReference>
<dbReference type="InterPro" id="IPR057326">
    <property type="entry name" value="KR_dom"/>
</dbReference>
<accession>A0A967EKJ4</accession>
<dbReference type="Pfam" id="PF00106">
    <property type="entry name" value="adh_short"/>
    <property type="match status" value="1"/>
</dbReference>
<dbReference type="EMBL" id="JAAORB010000012">
    <property type="protein sequence ID" value="NHQ74509.1"/>
    <property type="molecule type" value="Genomic_DNA"/>
</dbReference>
<reference evidence="4" key="1">
    <citation type="submission" date="2020-03" db="EMBL/GenBank/DDBJ databases">
        <title>Roseovarius gahaiensis sp. nov., isolated from Gahai Saline Lake, China.</title>
        <authorList>
            <person name="Sun X."/>
        </authorList>
    </citation>
    <scope>NUCLEOTIDE SEQUENCE</scope>
    <source>
        <strain evidence="4">GH877</strain>
    </source>
</reference>
<protein>
    <submittedName>
        <fullName evidence="4">SDR family NAD(P)-dependent oxidoreductase</fullName>
    </submittedName>
</protein>
<evidence type="ECO:0000313" key="4">
    <source>
        <dbReference type="EMBL" id="NHQ74509.1"/>
    </source>
</evidence>
<dbReference type="PRINTS" id="PR00081">
    <property type="entry name" value="GDHRDH"/>
</dbReference>
<sequence length="244" mass="26496">MNDWQGKRYWLVGASEGLGLALARKLNAAGAEVILSARNADRLQQAVQDMPGRAQAVPMDVADDASVAQAAEQVGKVDGLVFLAGVYWPMAATEWNAEQVTAMADVNFTGAVRVLGHVVPAMVTRDAGHIVLTGSLAGFRGLPGAVGYGASKAGIMSLAESLHADLWRTGVRVQLANPGFIKTRLTDKNQFNMPFLMTPEQAAQETFELMCDNGAFDRSFPRLFSLVFRLSRFLPNWAYYRLFA</sequence>
<dbReference type="InterPro" id="IPR036291">
    <property type="entry name" value="NAD(P)-bd_dom_sf"/>
</dbReference>
<comment type="caution">
    <text evidence="4">The sequence shown here is derived from an EMBL/GenBank/DDBJ whole genome shotgun (WGS) entry which is preliminary data.</text>
</comment>
<dbReference type="GO" id="GO:0016491">
    <property type="term" value="F:oxidoreductase activity"/>
    <property type="evidence" value="ECO:0007669"/>
    <property type="project" value="UniProtKB-KW"/>
</dbReference>
<dbReference type="InterPro" id="IPR020904">
    <property type="entry name" value="Sc_DH/Rdtase_CS"/>
</dbReference>
<dbReference type="SMART" id="SM00822">
    <property type="entry name" value="PKS_KR"/>
    <property type="match status" value="1"/>
</dbReference>
<evidence type="ECO:0000256" key="2">
    <source>
        <dbReference type="ARBA" id="ARBA00023002"/>
    </source>
</evidence>
<evidence type="ECO:0000259" key="3">
    <source>
        <dbReference type="SMART" id="SM00822"/>
    </source>
</evidence>
<keyword evidence="2" id="KW-0560">Oxidoreductase</keyword>
<evidence type="ECO:0000313" key="5">
    <source>
        <dbReference type="Proteomes" id="UP000639775"/>
    </source>
</evidence>
<dbReference type="Gene3D" id="3.40.50.720">
    <property type="entry name" value="NAD(P)-binding Rossmann-like Domain"/>
    <property type="match status" value="1"/>
</dbReference>
<dbReference type="PANTHER" id="PTHR44196:SF1">
    <property type="entry name" value="DEHYDROGENASE_REDUCTASE SDR FAMILY MEMBER 7B"/>
    <property type="match status" value="1"/>
</dbReference>